<keyword evidence="2" id="KW-1185">Reference proteome</keyword>
<name>A0A200Q9S1_MACCD</name>
<organism evidence="1 2">
    <name type="scientific">Macleaya cordata</name>
    <name type="common">Five-seeded plume-poppy</name>
    <name type="synonym">Bocconia cordata</name>
    <dbReference type="NCBI Taxonomy" id="56857"/>
    <lineage>
        <taxon>Eukaryota</taxon>
        <taxon>Viridiplantae</taxon>
        <taxon>Streptophyta</taxon>
        <taxon>Embryophyta</taxon>
        <taxon>Tracheophyta</taxon>
        <taxon>Spermatophyta</taxon>
        <taxon>Magnoliopsida</taxon>
        <taxon>Ranunculales</taxon>
        <taxon>Papaveraceae</taxon>
        <taxon>Papaveroideae</taxon>
        <taxon>Macleaya</taxon>
    </lineage>
</organism>
<dbReference type="AlphaFoldDB" id="A0A200Q9S1"/>
<dbReference type="InParanoid" id="A0A200Q9S1"/>
<reference evidence="1 2" key="1">
    <citation type="journal article" date="2017" name="Mol. Plant">
        <title>The Genome of Medicinal Plant Macleaya cordata Provides New Insights into Benzylisoquinoline Alkaloids Metabolism.</title>
        <authorList>
            <person name="Liu X."/>
            <person name="Liu Y."/>
            <person name="Huang P."/>
            <person name="Ma Y."/>
            <person name="Qing Z."/>
            <person name="Tang Q."/>
            <person name="Cao H."/>
            <person name="Cheng P."/>
            <person name="Zheng Y."/>
            <person name="Yuan Z."/>
            <person name="Zhou Y."/>
            <person name="Liu J."/>
            <person name="Tang Z."/>
            <person name="Zhuo Y."/>
            <person name="Zhang Y."/>
            <person name="Yu L."/>
            <person name="Huang J."/>
            <person name="Yang P."/>
            <person name="Peng Q."/>
            <person name="Zhang J."/>
            <person name="Jiang W."/>
            <person name="Zhang Z."/>
            <person name="Lin K."/>
            <person name="Ro D.K."/>
            <person name="Chen X."/>
            <person name="Xiong X."/>
            <person name="Shang Y."/>
            <person name="Huang S."/>
            <person name="Zeng J."/>
        </authorList>
    </citation>
    <scope>NUCLEOTIDE SEQUENCE [LARGE SCALE GENOMIC DNA]</scope>
    <source>
        <strain evidence="2">cv. BLH2017</strain>
        <tissue evidence="1">Root</tissue>
    </source>
</reference>
<dbReference type="OrthoDB" id="1518325at2759"/>
<accession>A0A200Q9S1</accession>
<protein>
    <submittedName>
        <fullName evidence="1">Uncharacterized protein</fullName>
    </submittedName>
</protein>
<dbReference type="OMA" id="IACTNSH"/>
<evidence type="ECO:0000313" key="1">
    <source>
        <dbReference type="EMBL" id="OVA07213.1"/>
    </source>
</evidence>
<proteinExistence type="predicted"/>
<dbReference type="EMBL" id="MVGT01002634">
    <property type="protein sequence ID" value="OVA07213.1"/>
    <property type="molecule type" value="Genomic_DNA"/>
</dbReference>
<dbReference type="Proteomes" id="UP000195402">
    <property type="component" value="Unassembled WGS sequence"/>
</dbReference>
<comment type="caution">
    <text evidence="1">The sequence shown here is derived from an EMBL/GenBank/DDBJ whole genome shotgun (WGS) entry which is preliminary data.</text>
</comment>
<evidence type="ECO:0000313" key="2">
    <source>
        <dbReference type="Proteomes" id="UP000195402"/>
    </source>
</evidence>
<sequence length="157" mass="17156">MVYDTYKSSIMPYYSCGDHDENHIKSRVINPPKRVLQGPRPPPLKVIKDSSCTKSINKNKPNAVIAAAIDHYNSPHHQLIGTRRCNGSDRRRRPLVIHLKSPKLSNSTNGGGGGVSSLKASNIFSPASLFGSTGFMSSSPNNIIACTNSHWHDEFGT</sequence>
<gene>
    <name evidence="1" type="ORF">BVC80_1289g142</name>
</gene>